<dbReference type="Pfam" id="PF02518">
    <property type="entry name" value="HATPase_c"/>
    <property type="match status" value="1"/>
</dbReference>
<comment type="function">
    <text evidence="10">Involved in the transmission of sensory signals from the chemoreceptors to the flagellar motors. CheA is autophosphorylated; it can transfer its phosphate group to either CheB or CheY.</text>
</comment>
<dbReference type="Gene3D" id="3.30.565.10">
    <property type="entry name" value="Histidine kinase-like ATPase, C-terminal domain"/>
    <property type="match status" value="1"/>
</dbReference>
<sequence length="717" mass="76416">MDPLLAQFLDETREHLLLIGQGLEQLARNPARRDAIEAVHRAAHTIKGSCGLFGFEPILEITHAAETCLGDARDDTATLTPPQLAALLAAFDDIADWLERLDGTHLPPESDAVARRHVATLAGRGAVTPVTTSTVAVPQALRDALRASGSPAGSLLHVCYTPDPDCFFSGEDPLYTLRQLPGLVALHLEEPAPQPLAGLDPYRCRLVLHALSDASPDDVTKALRTVASQVSIAPLPALPVVLDSGPQRAAAALLTQQRSLLRHAITAGNAEGALRSIATVLRNCCTALGWPEEAAHWQEPLSPEVALQRLDDVLARLAAPEKPHVEAPAPRAEALRIDPALIDRLLDVTTELGVSRTALADLARRAQADPAAASFGRELWSWHTRLDRDLRDLQAALQEARLVPLSEVFERLPRQARQLARQLDKKVALHLEGEGLRVDKSVAAALHEPMIHLLRNAIDHGLEPSAERLAAGKPAEGTLTVRASQVQDRLLIEVADDGRGIDSARIRQRAAERGVLDAAQLAALPDEAALQLVFEPGFSTAATVTEVSGRGVGMDVVRTAVGALGGAVSLSARPGEGTTLALSLPVQLALAQVVVVEVARQRFGVPLTQLLEVVRPQPDDLRRLKRRDILAWRDEVLPLVSLSRVLGLPVTARPPDAAVVLHTAQGRIALAVDAVGDSLDIVVKPLTGLLAGLPCYDGSALLADGSVLLVLNPQGLL</sequence>
<dbReference type="Pfam" id="PF01627">
    <property type="entry name" value="Hpt"/>
    <property type="match status" value="1"/>
</dbReference>
<dbReference type="InterPro" id="IPR004105">
    <property type="entry name" value="CheA-like_dim"/>
</dbReference>
<gene>
    <name evidence="15" type="ORF">FAZ21_00200</name>
</gene>
<dbReference type="GO" id="GO:0000155">
    <property type="term" value="F:phosphorelay sensor kinase activity"/>
    <property type="evidence" value="ECO:0007669"/>
    <property type="project" value="InterPro"/>
</dbReference>
<dbReference type="CDD" id="cd16916">
    <property type="entry name" value="HATPase_CheA-like"/>
    <property type="match status" value="1"/>
</dbReference>
<protein>
    <recommendedName>
        <fullName evidence="3">Chemotaxis protein CheA</fullName>
        <ecNumber evidence="2">2.7.13.3</ecNumber>
    </recommendedName>
</protein>
<keyword evidence="8" id="KW-0418">Kinase</keyword>
<dbReference type="InterPro" id="IPR003594">
    <property type="entry name" value="HATPase_dom"/>
</dbReference>
<dbReference type="InterPro" id="IPR008207">
    <property type="entry name" value="Sig_transdc_His_kin_Hpt_dom"/>
</dbReference>
<evidence type="ECO:0000256" key="5">
    <source>
        <dbReference type="ARBA" id="ARBA00022553"/>
    </source>
</evidence>
<name>A0A4U0QBL0_9NEIS</name>
<evidence type="ECO:0000256" key="9">
    <source>
        <dbReference type="ARBA" id="ARBA00023012"/>
    </source>
</evidence>
<evidence type="ECO:0000256" key="3">
    <source>
        <dbReference type="ARBA" id="ARBA00021495"/>
    </source>
</evidence>
<keyword evidence="6" id="KW-0808">Transferase</keyword>
<evidence type="ECO:0000313" key="15">
    <source>
        <dbReference type="EMBL" id="TJZ78749.1"/>
    </source>
</evidence>
<reference evidence="15 16" key="1">
    <citation type="submission" date="2019-04" db="EMBL/GenBank/DDBJ databases">
        <title>Chitiniphilus eburnea sp. nov., a novel chitinolytic bacterium isolated from aquaculture sludge.</title>
        <authorList>
            <person name="Sheng M."/>
        </authorList>
    </citation>
    <scope>NUCLEOTIDE SEQUENCE [LARGE SCALE GENOMIC DNA]</scope>
    <source>
        <strain evidence="15 16">HX-2-15</strain>
    </source>
</reference>
<accession>A0A4U0QBL0</accession>
<dbReference type="PANTHER" id="PTHR43395:SF10">
    <property type="entry name" value="CHEMOTAXIS PROTEIN CHEA"/>
    <property type="match status" value="1"/>
</dbReference>
<dbReference type="InterPro" id="IPR036641">
    <property type="entry name" value="HPT_dom_sf"/>
</dbReference>
<dbReference type="InterPro" id="IPR004358">
    <property type="entry name" value="Sig_transdc_His_kin-like_C"/>
</dbReference>
<dbReference type="SMART" id="SM00073">
    <property type="entry name" value="HPT"/>
    <property type="match status" value="1"/>
</dbReference>
<keyword evidence="16" id="KW-1185">Reference proteome</keyword>
<evidence type="ECO:0000256" key="4">
    <source>
        <dbReference type="ARBA" id="ARBA00022500"/>
    </source>
</evidence>
<evidence type="ECO:0000256" key="11">
    <source>
        <dbReference type="PROSITE-ProRule" id="PRU00110"/>
    </source>
</evidence>
<dbReference type="SMART" id="SM01231">
    <property type="entry name" value="H-kinase_dim"/>
    <property type="match status" value="1"/>
</dbReference>
<dbReference type="InterPro" id="IPR051315">
    <property type="entry name" value="Bact_Chemotaxis_CheA"/>
</dbReference>
<keyword evidence="7" id="KW-0547">Nucleotide-binding</keyword>
<dbReference type="EC" id="2.7.13.3" evidence="2"/>
<dbReference type="AlphaFoldDB" id="A0A4U0QBL0"/>
<proteinExistence type="predicted"/>
<evidence type="ECO:0000313" key="16">
    <source>
        <dbReference type="Proteomes" id="UP000310016"/>
    </source>
</evidence>
<dbReference type="PROSITE" id="PS50109">
    <property type="entry name" value="HIS_KIN"/>
    <property type="match status" value="1"/>
</dbReference>
<dbReference type="EMBL" id="SUMF01000001">
    <property type="protein sequence ID" value="TJZ78749.1"/>
    <property type="molecule type" value="Genomic_DNA"/>
</dbReference>
<keyword evidence="4" id="KW-0145">Chemotaxis</keyword>
<keyword evidence="5 11" id="KW-0597">Phosphoprotein</keyword>
<evidence type="ECO:0000256" key="7">
    <source>
        <dbReference type="ARBA" id="ARBA00022741"/>
    </source>
</evidence>
<feature type="modified residue" description="Phosphohistidine" evidence="11">
    <location>
        <position position="44"/>
    </location>
</feature>
<dbReference type="SMART" id="SM00260">
    <property type="entry name" value="CheW"/>
    <property type="match status" value="1"/>
</dbReference>
<organism evidence="15 16">
    <name type="scientific">Chitiniphilus eburneus</name>
    <dbReference type="NCBI Taxonomy" id="2571148"/>
    <lineage>
        <taxon>Bacteria</taxon>
        <taxon>Pseudomonadati</taxon>
        <taxon>Pseudomonadota</taxon>
        <taxon>Betaproteobacteria</taxon>
        <taxon>Neisseriales</taxon>
        <taxon>Chitinibacteraceae</taxon>
        <taxon>Chitiniphilus</taxon>
    </lineage>
</organism>
<dbReference type="PANTHER" id="PTHR43395">
    <property type="entry name" value="SENSOR HISTIDINE KINASE CHEA"/>
    <property type="match status" value="1"/>
</dbReference>
<evidence type="ECO:0000259" key="13">
    <source>
        <dbReference type="PROSITE" id="PS50851"/>
    </source>
</evidence>
<dbReference type="PROSITE" id="PS50894">
    <property type="entry name" value="HPT"/>
    <property type="match status" value="1"/>
</dbReference>
<evidence type="ECO:0000259" key="12">
    <source>
        <dbReference type="PROSITE" id="PS50109"/>
    </source>
</evidence>
<evidence type="ECO:0000256" key="6">
    <source>
        <dbReference type="ARBA" id="ARBA00022679"/>
    </source>
</evidence>
<keyword evidence="9" id="KW-0902">Two-component regulatory system</keyword>
<dbReference type="GO" id="GO:0006935">
    <property type="term" value="P:chemotaxis"/>
    <property type="evidence" value="ECO:0007669"/>
    <property type="project" value="UniProtKB-KW"/>
</dbReference>
<evidence type="ECO:0000256" key="1">
    <source>
        <dbReference type="ARBA" id="ARBA00000085"/>
    </source>
</evidence>
<feature type="domain" description="CheW-like" evidence="13">
    <location>
        <begin position="590"/>
        <end position="717"/>
    </location>
</feature>
<dbReference type="SUPFAM" id="SSF50341">
    <property type="entry name" value="CheW-like"/>
    <property type="match status" value="1"/>
</dbReference>
<dbReference type="Proteomes" id="UP000310016">
    <property type="component" value="Unassembled WGS sequence"/>
</dbReference>
<dbReference type="PRINTS" id="PR00344">
    <property type="entry name" value="BCTRLSENSOR"/>
</dbReference>
<evidence type="ECO:0000256" key="8">
    <source>
        <dbReference type="ARBA" id="ARBA00022777"/>
    </source>
</evidence>
<dbReference type="Gene3D" id="1.20.120.160">
    <property type="entry name" value="HPT domain"/>
    <property type="match status" value="1"/>
</dbReference>
<dbReference type="InterPro" id="IPR005467">
    <property type="entry name" value="His_kinase_dom"/>
</dbReference>
<dbReference type="InterPro" id="IPR036890">
    <property type="entry name" value="HATPase_C_sf"/>
</dbReference>
<dbReference type="Gene3D" id="2.30.30.40">
    <property type="entry name" value="SH3 Domains"/>
    <property type="match status" value="1"/>
</dbReference>
<dbReference type="InterPro" id="IPR036061">
    <property type="entry name" value="CheW-like_dom_sf"/>
</dbReference>
<dbReference type="SMART" id="SM00387">
    <property type="entry name" value="HATPase_c"/>
    <property type="match status" value="1"/>
</dbReference>
<evidence type="ECO:0000259" key="14">
    <source>
        <dbReference type="PROSITE" id="PS50894"/>
    </source>
</evidence>
<dbReference type="GO" id="GO:0005737">
    <property type="term" value="C:cytoplasm"/>
    <property type="evidence" value="ECO:0007669"/>
    <property type="project" value="InterPro"/>
</dbReference>
<dbReference type="Pfam" id="PF01584">
    <property type="entry name" value="CheW"/>
    <property type="match status" value="1"/>
</dbReference>
<evidence type="ECO:0000256" key="10">
    <source>
        <dbReference type="ARBA" id="ARBA00035100"/>
    </source>
</evidence>
<dbReference type="CDD" id="cd00088">
    <property type="entry name" value="HPT"/>
    <property type="match status" value="1"/>
</dbReference>
<dbReference type="SUPFAM" id="SSF47226">
    <property type="entry name" value="Histidine-containing phosphotransfer domain, HPT domain"/>
    <property type="match status" value="1"/>
</dbReference>
<dbReference type="InterPro" id="IPR002545">
    <property type="entry name" value="CheW-lke_dom"/>
</dbReference>
<comment type="catalytic activity">
    <reaction evidence="1">
        <text>ATP + protein L-histidine = ADP + protein N-phospho-L-histidine.</text>
        <dbReference type="EC" id="2.7.13.3"/>
    </reaction>
</comment>
<dbReference type="PROSITE" id="PS50851">
    <property type="entry name" value="CHEW"/>
    <property type="match status" value="1"/>
</dbReference>
<feature type="domain" description="Histidine kinase" evidence="12">
    <location>
        <begin position="385"/>
        <end position="588"/>
    </location>
</feature>
<dbReference type="FunFam" id="3.30.565.10:FF:000016">
    <property type="entry name" value="Chemotaxis protein CheA, putative"/>
    <property type="match status" value="1"/>
</dbReference>
<feature type="domain" description="HPt" evidence="14">
    <location>
        <begin position="1"/>
        <end position="101"/>
    </location>
</feature>
<dbReference type="RefSeq" id="WP_136771265.1">
    <property type="nucleotide sequence ID" value="NZ_CP156074.1"/>
</dbReference>
<dbReference type="SUPFAM" id="SSF55874">
    <property type="entry name" value="ATPase domain of HSP90 chaperone/DNA topoisomerase II/histidine kinase"/>
    <property type="match status" value="1"/>
</dbReference>
<comment type="caution">
    <text evidence="15">The sequence shown here is derived from an EMBL/GenBank/DDBJ whole genome shotgun (WGS) entry which is preliminary data.</text>
</comment>
<dbReference type="OrthoDB" id="9803176at2"/>
<evidence type="ECO:0000256" key="2">
    <source>
        <dbReference type="ARBA" id="ARBA00012438"/>
    </source>
</evidence>